<sequence>RAHTEIAWTFFQSLGPAPARRWIAKTDPSLLIEWRNYLSGQKDGSPLQDVITRADMVSVPRALKSGGRQLFASAKRTPLI</sequence>
<reference evidence="1 2" key="1">
    <citation type="submission" date="2014-11" db="EMBL/GenBank/DDBJ databases">
        <title>Genome of a novel goose pathogen.</title>
        <authorList>
            <person name="Hansen C.M."/>
            <person name="Hueffer K."/>
            <person name="Choi S.C."/>
        </authorList>
    </citation>
    <scope>NUCLEOTIDE SEQUENCE [LARGE SCALE GENOMIC DNA]</scope>
    <source>
        <strain evidence="1 2">KH1503</strain>
    </source>
</reference>
<keyword evidence="2" id="KW-1185">Reference proteome</keyword>
<dbReference type="RefSeq" id="WP_047762030.1">
    <property type="nucleotide sequence ID" value="NZ_JTDO01000154.1"/>
</dbReference>
<comment type="caution">
    <text evidence="1">The sequence shown here is derived from an EMBL/GenBank/DDBJ whole genome shotgun (WGS) entry which is preliminary data.</text>
</comment>
<name>A0A0J0YP21_9NEIS</name>
<accession>A0A0J0YP21</accession>
<evidence type="ECO:0000313" key="2">
    <source>
        <dbReference type="Proteomes" id="UP000036027"/>
    </source>
</evidence>
<feature type="non-terminal residue" evidence="1">
    <location>
        <position position="80"/>
    </location>
</feature>
<dbReference type="Proteomes" id="UP000036027">
    <property type="component" value="Unassembled WGS sequence"/>
</dbReference>
<dbReference type="OrthoDB" id="6190309at2"/>
<organism evidence="1 2">
    <name type="scientific">Neisseria arctica</name>
    <dbReference type="NCBI Taxonomy" id="1470200"/>
    <lineage>
        <taxon>Bacteria</taxon>
        <taxon>Pseudomonadati</taxon>
        <taxon>Pseudomonadota</taxon>
        <taxon>Betaproteobacteria</taxon>
        <taxon>Neisseriales</taxon>
        <taxon>Neisseriaceae</taxon>
        <taxon>Neisseria</taxon>
    </lineage>
</organism>
<evidence type="ECO:0000313" key="1">
    <source>
        <dbReference type="EMBL" id="KLT71876.1"/>
    </source>
</evidence>
<dbReference type="AlphaFoldDB" id="A0A0J0YP21"/>
<dbReference type="EMBL" id="JTDO01000154">
    <property type="protein sequence ID" value="KLT71876.1"/>
    <property type="molecule type" value="Genomic_DNA"/>
</dbReference>
<proteinExistence type="predicted"/>
<dbReference type="Gene3D" id="1.10.3210.40">
    <property type="match status" value="1"/>
</dbReference>
<feature type="non-terminal residue" evidence="1">
    <location>
        <position position="1"/>
    </location>
</feature>
<protein>
    <submittedName>
        <fullName evidence="1">Uncharacterized protein</fullName>
    </submittedName>
</protein>
<gene>
    <name evidence="1" type="ORF">PL75_11295</name>
</gene>